<protein>
    <submittedName>
        <fullName evidence="2">Gstm5 protein</fullName>
    </submittedName>
</protein>
<feature type="chain" id="PRO_5032438542" evidence="1">
    <location>
        <begin position="19"/>
        <end position="168"/>
    </location>
</feature>
<dbReference type="EMBL" id="CAJNJA010076563">
    <property type="protein sequence ID" value="CAE7917888.1"/>
    <property type="molecule type" value="Genomic_DNA"/>
</dbReference>
<keyword evidence="1" id="KW-0732">Signal</keyword>
<dbReference type="Proteomes" id="UP000601435">
    <property type="component" value="Unassembled WGS sequence"/>
</dbReference>
<dbReference type="AlphaFoldDB" id="A0A813BR98"/>
<evidence type="ECO:0000313" key="2">
    <source>
        <dbReference type="EMBL" id="CAE7917888.1"/>
    </source>
</evidence>
<sequence>MARSTWQLLLACLAVAAADPSPCCKACELPKVKVFSTDAAHGYCGEACMDPKNFNLFHKFEANLTIATEEHPCSKQWTPLNDKQYTDYFKTVTHGFGPLSCTLDLYAPTDMPEHACCSAPLIRQLGCFGSTPVLIDGTGPFCCPKGATPSQPCGNQSLPVLSDSPVIV</sequence>
<proteinExistence type="predicted"/>
<evidence type="ECO:0000256" key="1">
    <source>
        <dbReference type="SAM" id="SignalP"/>
    </source>
</evidence>
<keyword evidence="3" id="KW-1185">Reference proteome</keyword>
<comment type="caution">
    <text evidence="2">The sequence shown here is derived from an EMBL/GenBank/DDBJ whole genome shotgun (WGS) entry which is preliminary data.</text>
</comment>
<reference evidence="2" key="1">
    <citation type="submission" date="2021-02" db="EMBL/GenBank/DDBJ databases">
        <authorList>
            <person name="Dougan E. K."/>
            <person name="Rhodes N."/>
            <person name="Thang M."/>
            <person name="Chan C."/>
        </authorList>
    </citation>
    <scope>NUCLEOTIDE SEQUENCE</scope>
</reference>
<gene>
    <name evidence="2" type="primary">Gstm5</name>
    <name evidence="2" type="ORF">SNEC2469_LOCUS31507</name>
</gene>
<accession>A0A813BR98</accession>
<name>A0A813BR98_9DINO</name>
<dbReference type="OrthoDB" id="189528at2759"/>
<organism evidence="2 3">
    <name type="scientific">Symbiodinium necroappetens</name>
    <dbReference type="NCBI Taxonomy" id="1628268"/>
    <lineage>
        <taxon>Eukaryota</taxon>
        <taxon>Sar</taxon>
        <taxon>Alveolata</taxon>
        <taxon>Dinophyceae</taxon>
        <taxon>Suessiales</taxon>
        <taxon>Symbiodiniaceae</taxon>
        <taxon>Symbiodinium</taxon>
    </lineage>
</organism>
<evidence type="ECO:0000313" key="3">
    <source>
        <dbReference type="Proteomes" id="UP000601435"/>
    </source>
</evidence>
<feature type="signal peptide" evidence="1">
    <location>
        <begin position="1"/>
        <end position="18"/>
    </location>
</feature>